<dbReference type="Pfam" id="PF20700">
    <property type="entry name" value="Mutator"/>
    <property type="match status" value="1"/>
</dbReference>
<organism evidence="2 3">
    <name type="scientific">Eumeta variegata</name>
    <name type="common">Bagworm moth</name>
    <name type="synonym">Eumeta japonica</name>
    <dbReference type="NCBI Taxonomy" id="151549"/>
    <lineage>
        <taxon>Eukaryota</taxon>
        <taxon>Metazoa</taxon>
        <taxon>Ecdysozoa</taxon>
        <taxon>Arthropoda</taxon>
        <taxon>Hexapoda</taxon>
        <taxon>Insecta</taxon>
        <taxon>Pterygota</taxon>
        <taxon>Neoptera</taxon>
        <taxon>Endopterygota</taxon>
        <taxon>Lepidoptera</taxon>
        <taxon>Glossata</taxon>
        <taxon>Ditrysia</taxon>
        <taxon>Tineoidea</taxon>
        <taxon>Psychidae</taxon>
        <taxon>Oiketicinae</taxon>
        <taxon>Eumeta</taxon>
    </lineage>
</organism>
<feature type="domain" description="Mutator-like transposase" evidence="1">
    <location>
        <begin position="3"/>
        <end position="68"/>
    </location>
</feature>
<accession>A0A4C1YEG5</accession>
<protein>
    <recommendedName>
        <fullName evidence="1">Mutator-like transposase domain-containing protein</fullName>
    </recommendedName>
</protein>
<keyword evidence="3" id="KW-1185">Reference proteome</keyword>
<dbReference type="Proteomes" id="UP000299102">
    <property type="component" value="Unassembled WGS sequence"/>
</dbReference>
<dbReference type="STRING" id="151549.A0A4C1YEG5"/>
<comment type="caution">
    <text evidence="2">The sequence shown here is derived from an EMBL/GenBank/DDBJ whole genome shotgun (WGS) entry which is preliminary data.</text>
</comment>
<reference evidence="2 3" key="1">
    <citation type="journal article" date="2019" name="Commun. Biol.">
        <title>The bagworm genome reveals a unique fibroin gene that provides high tensile strength.</title>
        <authorList>
            <person name="Kono N."/>
            <person name="Nakamura H."/>
            <person name="Ohtoshi R."/>
            <person name="Tomita M."/>
            <person name="Numata K."/>
            <person name="Arakawa K."/>
        </authorList>
    </citation>
    <scope>NUCLEOTIDE SEQUENCE [LARGE SCALE GENOMIC DNA]</scope>
</reference>
<dbReference type="InterPro" id="IPR049012">
    <property type="entry name" value="Mutator_transp_dom"/>
</dbReference>
<dbReference type="EMBL" id="BGZK01001171">
    <property type="protein sequence ID" value="GBP73384.1"/>
    <property type="molecule type" value="Genomic_DNA"/>
</dbReference>
<name>A0A4C1YEG5_EUMVA</name>
<dbReference type="OrthoDB" id="6781756at2759"/>
<sequence length="184" mass="19984">MIKSGAKERQAALDEGRVTEEGIPITYVVADGYWSKRSYKTNYSALSGAAAVIGKRFGEVLFLGVRNNRDFRAAGLSVTICSFKSACVCTSTFEAKRRRAERAFLFRTAHGGGSVSADVGRLTSCGPRSHITPLSAERSRVYALREFARSMRGPTHCASLSSVLFNQRHTGVSNSHGPKTSRTT</sequence>
<gene>
    <name evidence="2" type="ORF">EVAR_60618_1</name>
</gene>
<dbReference type="AlphaFoldDB" id="A0A4C1YEG5"/>
<evidence type="ECO:0000313" key="3">
    <source>
        <dbReference type="Proteomes" id="UP000299102"/>
    </source>
</evidence>
<evidence type="ECO:0000313" key="2">
    <source>
        <dbReference type="EMBL" id="GBP73384.1"/>
    </source>
</evidence>
<proteinExistence type="predicted"/>
<evidence type="ECO:0000259" key="1">
    <source>
        <dbReference type="Pfam" id="PF20700"/>
    </source>
</evidence>